<feature type="repeat" description="NHL" evidence="2">
    <location>
        <begin position="312"/>
        <end position="354"/>
    </location>
</feature>
<sequence length="398" mass="44240">DESVQSLLSYEKTPSALTSVQKPLSYKKQSSVLSDESVQSQLSYEKSLSVLGHLSIESPFEKPHSILSDESVQSPLSYEKTPRALKSVQKPLSYKKQSSVLSGFDVQSSSFLQTPTDSKPLATGSSLPGSSTQRIPVPMKLRYSKIKRLSLKGSKESSHFNDIVAEDAHRLVIVRKICVEIYFNLNLIKTIQKNMRCVTVTPDNCLAFTSGYGSGVINIYTQDGEHIRDIITPFTNLYGIACNSDGELVVSDMDTNTISHINYDTGEVSHTTSDTQLFCWPWFIAVNNNNNVIVSEGLRDCIIVVSRQGEKLLQYVTSGSGEGQLHTPHGVCTDGEHIIVADHWNHRVSLISSEGNFLQHLLTKDDGLYLPIAVTIDHQGNLLVVDWREQLFEVKYKD</sequence>
<dbReference type="GO" id="GO:0061630">
    <property type="term" value="F:ubiquitin protein ligase activity"/>
    <property type="evidence" value="ECO:0007669"/>
    <property type="project" value="TreeGrafter"/>
</dbReference>
<dbReference type="AlphaFoldDB" id="A0A8S4Q8T6"/>
<dbReference type="PANTHER" id="PTHR24104:SF25">
    <property type="entry name" value="PROTEIN LIN-41"/>
    <property type="match status" value="1"/>
</dbReference>
<reference evidence="4" key="1">
    <citation type="submission" date="2022-03" db="EMBL/GenBank/DDBJ databases">
        <authorList>
            <person name="Martin C."/>
        </authorList>
    </citation>
    <scope>NUCLEOTIDE SEQUENCE</scope>
</reference>
<evidence type="ECO:0000256" key="3">
    <source>
        <dbReference type="SAM" id="MobiDB-lite"/>
    </source>
</evidence>
<evidence type="ECO:0008006" key="6">
    <source>
        <dbReference type="Google" id="ProtNLM"/>
    </source>
</evidence>
<dbReference type="Pfam" id="PF01436">
    <property type="entry name" value="NHL"/>
    <property type="match status" value="1"/>
</dbReference>
<dbReference type="GO" id="GO:0000209">
    <property type="term" value="P:protein polyubiquitination"/>
    <property type="evidence" value="ECO:0007669"/>
    <property type="project" value="TreeGrafter"/>
</dbReference>
<evidence type="ECO:0000313" key="5">
    <source>
        <dbReference type="Proteomes" id="UP000749559"/>
    </source>
</evidence>
<organism evidence="4 5">
    <name type="scientific">Owenia fusiformis</name>
    <name type="common">Polychaete worm</name>
    <dbReference type="NCBI Taxonomy" id="6347"/>
    <lineage>
        <taxon>Eukaryota</taxon>
        <taxon>Metazoa</taxon>
        <taxon>Spiralia</taxon>
        <taxon>Lophotrochozoa</taxon>
        <taxon>Annelida</taxon>
        <taxon>Polychaeta</taxon>
        <taxon>Sedentaria</taxon>
        <taxon>Canalipalpata</taxon>
        <taxon>Sabellida</taxon>
        <taxon>Oweniida</taxon>
        <taxon>Oweniidae</taxon>
        <taxon>Owenia</taxon>
    </lineage>
</organism>
<proteinExistence type="predicted"/>
<evidence type="ECO:0000313" key="4">
    <source>
        <dbReference type="EMBL" id="CAH1801845.1"/>
    </source>
</evidence>
<dbReference type="InterPro" id="IPR011042">
    <property type="entry name" value="6-blade_b-propeller_TolB-like"/>
</dbReference>
<evidence type="ECO:0000256" key="1">
    <source>
        <dbReference type="ARBA" id="ARBA00022737"/>
    </source>
</evidence>
<dbReference type="PANTHER" id="PTHR24104">
    <property type="entry name" value="E3 UBIQUITIN-PROTEIN LIGASE NHLRC1-RELATED"/>
    <property type="match status" value="1"/>
</dbReference>
<dbReference type="GO" id="GO:0043161">
    <property type="term" value="P:proteasome-mediated ubiquitin-dependent protein catabolic process"/>
    <property type="evidence" value="ECO:0007669"/>
    <property type="project" value="TreeGrafter"/>
</dbReference>
<dbReference type="Proteomes" id="UP000749559">
    <property type="component" value="Unassembled WGS sequence"/>
</dbReference>
<dbReference type="GO" id="GO:0008270">
    <property type="term" value="F:zinc ion binding"/>
    <property type="evidence" value="ECO:0007669"/>
    <property type="project" value="UniProtKB-KW"/>
</dbReference>
<dbReference type="InterPro" id="IPR050952">
    <property type="entry name" value="TRIM-NHL_E3_ligases"/>
</dbReference>
<accession>A0A8S4Q8T6</accession>
<dbReference type="PROSITE" id="PS51125">
    <property type="entry name" value="NHL"/>
    <property type="match status" value="1"/>
</dbReference>
<keyword evidence="1" id="KW-0677">Repeat</keyword>
<dbReference type="Gene3D" id="2.120.10.30">
    <property type="entry name" value="TolB, C-terminal domain"/>
    <property type="match status" value="2"/>
</dbReference>
<comment type="caution">
    <text evidence="4">The sequence shown here is derived from an EMBL/GenBank/DDBJ whole genome shotgun (WGS) entry which is preliminary data.</text>
</comment>
<feature type="non-terminal residue" evidence="4">
    <location>
        <position position="1"/>
    </location>
</feature>
<dbReference type="OrthoDB" id="10039644at2759"/>
<feature type="region of interest" description="Disordered" evidence="3">
    <location>
        <begin position="112"/>
        <end position="134"/>
    </location>
</feature>
<protein>
    <recommendedName>
        <fullName evidence="6">Tripartite motif-containing protein 2</fullName>
    </recommendedName>
</protein>
<dbReference type="EMBL" id="CAIIXF020000012">
    <property type="protein sequence ID" value="CAH1801845.1"/>
    <property type="molecule type" value="Genomic_DNA"/>
</dbReference>
<evidence type="ECO:0000256" key="2">
    <source>
        <dbReference type="PROSITE-ProRule" id="PRU00504"/>
    </source>
</evidence>
<dbReference type="SUPFAM" id="SSF101898">
    <property type="entry name" value="NHL repeat"/>
    <property type="match status" value="1"/>
</dbReference>
<gene>
    <name evidence="4" type="ORF">OFUS_LOCUS25585</name>
</gene>
<keyword evidence="5" id="KW-1185">Reference proteome</keyword>
<name>A0A8S4Q8T6_OWEFU</name>
<dbReference type="CDD" id="cd05819">
    <property type="entry name" value="NHL"/>
    <property type="match status" value="1"/>
</dbReference>
<dbReference type="InterPro" id="IPR001258">
    <property type="entry name" value="NHL_repeat"/>
</dbReference>